<comment type="caution">
    <text evidence="1">The sequence shown here is derived from an EMBL/GenBank/DDBJ whole genome shotgun (WGS) entry which is preliminary data.</text>
</comment>
<reference evidence="1" key="1">
    <citation type="journal article" date="2020" name="Stud. Mycol.">
        <title>101 Dothideomycetes genomes: a test case for predicting lifestyles and emergence of pathogens.</title>
        <authorList>
            <person name="Haridas S."/>
            <person name="Albert R."/>
            <person name="Binder M."/>
            <person name="Bloem J."/>
            <person name="Labutti K."/>
            <person name="Salamov A."/>
            <person name="Andreopoulos B."/>
            <person name="Baker S."/>
            <person name="Barry K."/>
            <person name="Bills G."/>
            <person name="Bluhm B."/>
            <person name="Cannon C."/>
            <person name="Castanera R."/>
            <person name="Culley D."/>
            <person name="Daum C."/>
            <person name="Ezra D."/>
            <person name="Gonzalez J."/>
            <person name="Henrissat B."/>
            <person name="Kuo A."/>
            <person name="Liang C."/>
            <person name="Lipzen A."/>
            <person name="Lutzoni F."/>
            <person name="Magnuson J."/>
            <person name="Mondo S."/>
            <person name="Nolan M."/>
            <person name="Ohm R."/>
            <person name="Pangilinan J."/>
            <person name="Park H.-J."/>
            <person name="Ramirez L."/>
            <person name="Alfaro M."/>
            <person name="Sun H."/>
            <person name="Tritt A."/>
            <person name="Yoshinaga Y."/>
            <person name="Zwiers L.-H."/>
            <person name="Turgeon B."/>
            <person name="Goodwin S."/>
            <person name="Spatafora J."/>
            <person name="Crous P."/>
            <person name="Grigoriev I."/>
        </authorList>
    </citation>
    <scope>NUCLEOTIDE SEQUENCE</scope>
    <source>
        <strain evidence="1">CBS 133067</strain>
    </source>
</reference>
<accession>A0A9P4I892</accession>
<dbReference type="AlphaFoldDB" id="A0A9P4I892"/>
<keyword evidence="2" id="KW-1185">Reference proteome</keyword>
<dbReference type="EMBL" id="ML978135">
    <property type="protein sequence ID" value="KAF2094234.1"/>
    <property type="molecule type" value="Genomic_DNA"/>
</dbReference>
<name>A0A9P4I892_9PEZI</name>
<gene>
    <name evidence="1" type="ORF">NA57DRAFT_80648</name>
</gene>
<proteinExistence type="predicted"/>
<protein>
    <submittedName>
        <fullName evidence="1">Uncharacterized protein</fullName>
    </submittedName>
</protein>
<evidence type="ECO:0000313" key="2">
    <source>
        <dbReference type="Proteomes" id="UP000799772"/>
    </source>
</evidence>
<evidence type="ECO:0000313" key="1">
    <source>
        <dbReference type="EMBL" id="KAF2094234.1"/>
    </source>
</evidence>
<dbReference type="Proteomes" id="UP000799772">
    <property type="component" value="Unassembled WGS sequence"/>
</dbReference>
<sequence length="161" mass="18205">MRLASKHAGGLDKYDDFDDVDRDEYEHGFRSMVVKKRSKVLTQLDVSNELPDDDDDDVDSVPEEEFVGSVATREMSILTSVLLNLVPHATRNRENGQATGTLTTVPDRDAFADVRRTVGSLEHISTTLIHWHLHDKPHQGTRYSHAVSSFRQALRKNGHKQ</sequence>
<organism evidence="1 2">
    <name type="scientific">Rhizodiscina lignyota</name>
    <dbReference type="NCBI Taxonomy" id="1504668"/>
    <lineage>
        <taxon>Eukaryota</taxon>
        <taxon>Fungi</taxon>
        <taxon>Dikarya</taxon>
        <taxon>Ascomycota</taxon>
        <taxon>Pezizomycotina</taxon>
        <taxon>Dothideomycetes</taxon>
        <taxon>Pleosporomycetidae</taxon>
        <taxon>Aulographales</taxon>
        <taxon>Rhizodiscinaceae</taxon>
        <taxon>Rhizodiscina</taxon>
    </lineage>
</organism>